<name>A0A6B1FFV6_9SYNE</name>
<proteinExistence type="predicted"/>
<sequence>MVGLYDACGILRFAGHESADCLAYAEFFELQDGDFTVEPLLMGRPCRDGGDPTVAYASMDNV</sequence>
<organism evidence="1">
    <name type="scientific">Synechococcus sp. SB0676_bin_10</name>
    <dbReference type="NCBI Taxonomy" id="2604869"/>
    <lineage>
        <taxon>Bacteria</taxon>
        <taxon>Bacillati</taxon>
        <taxon>Cyanobacteriota</taxon>
        <taxon>Cyanophyceae</taxon>
        <taxon>Synechococcales</taxon>
        <taxon>Synechococcaceae</taxon>
        <taxon>Synechococcus</taxon>
    </lineage>
</organism>
<dbReference type="AlphaFoldDB" id="A0A6B1FFV6"/>
<reference evidence="1" key="1">
    <citation type="submission" date="2019-09" db="EMBL/GenBank/DDBJ databases">
        <title>Characterisation of the sponge microbiome using genome-centric metagenomics.</title>
        <authorList>
            <person name="Engelberts J.P."/>
            <person name="Robbins S.J."/>
            <person name="De Goeij J.M."/>
            <person name="Aranda M."/>
            <person name="Bell S.C."/>
            <person name="Webster N.S."/>
        </authorList>
    </citation>
    <scope>NUCLEOTIDE SEQUENCE</scope>
    <source>
        <strain evidence="1">SB0676_bin_10</strain>
    </source>
</reference>
<protein>
    <submittedName>
        <fullName evidence="1">Uncharacterized protein</fullName>
    </submittedName>
</protein>
<gene>
    <name evidence="1" type="ORF">F4162_09280</name>
</gene>
<comment type="caution">
    <text evidence="1">The sequence shown here is derived from an EMBL/GenBank/DDBJ whole genome shotgun (WGS) entry which is preliminary data.</text>
</comment>
<evidence type="ECO:0000313" key="1">
    <source>
        <dbReference type="EMBL" id="MYG39122.1"/>
    </source>
</evidence>
<accession>A0A6B1FFV6</accession>
<dbReference type="EMBL" id="VYDO01000289">
    <property type="protein sequence ID" value="MYG39122.1"/>
    <property type="molecule type" value="Genomic_DNA"/>
</dbReference>